<evidence type="ECO:0000313" key="8">
    <source>
        <dbReference type="EMBL" id="RHH07740.1"/>
    </source>
</evidence>
<dbReference type="Pfam" id="PF00535">
    <property type="entry name" value="Glycos_transf_2"/>
    <property type="match status" value="1"/>
</dbReference>
<dbReference type="PANTHER" id="PTHR43630">
    <property type="entry name" value="POLY-BETA-1,6-N-ACETYL-D-GLUCOSAMINE SYNTHASE"/>
    <property type="match status" value="1"/>
</dbReference>
<dbReference type="Proteomes" id="UP000266644">
    <property type="component" value="Unassembled WGS sequence"/>
</dbReference>
<comment type="similarity">
    <text evidence="2">Belongs to the glycosyltransferase 2 family. WaaE/KdtX subfamily.</text>
</comment>
<reference evidence="5" key="1">
    <citation type="book" date="2014" name="THE 24TH EUROPEAN CONGRESS OF CLINICAL MICROBIOLOGY AND INFECTIOUS DISEASES" publisher="ECCMID 2014" city="Barcelona, Spain">
        <title>Identification of resistance genes in three multidrug-resistant Bacteroides fragilis isolates by whole genome sequencing.</title>
        <editorList>
            <person name="Unknown"/>
            <person name="A."/>
        </editorList>
        <authorList>
            <person name="Sydenham T.V."/>
            <person name="Hasman H."/>
            <person name="Wang M."/>
            <person name="Soki J."/>
            <person name="Nagy E."/>
            <person name="Justesen U.S."/>
        </authorList>
    </citation>
    <scope>NUCLEOTIDE SEQUENCE</scope>
    <source>
        <strain evidence="5">DCMOUH0018B</strain>
        <strain evidence="6">DCMSKEJBY0001B</strain>
    </source>
</reference>
<evidence type="ECO:0000313" key="6">
    <source>
        <dbReference type="EMBL" id="QCQ44695.1"/>
    </source>
</evidence>
<evidence type="ECO:0000259" key="3">
    <source>
        <dbReference type="Pfam" id="PF00535"/>
    </source>
</evidence>
<organism evidence="5">
    <name type="scientific">Bacteroides fragilis</name>
    <dbReference type="NCBI Taxonomy" id="817"/>
    <lineage>
        <taxon>Bacteria</taxon>
        <taxon>Pseudomonadati</taxon>
        <taxon>Bacteroidota</taxon>
        <taxon>Bacteroidia</taxon>
        <taxon>Bacteroidales</taxon>
        <taxon>Bacteroidaceae</taxon>
        <taxon>Bacteroides</taxon>
    </lineage>
</organism>
<evidence type="ECO:0000313" key="10">
    <source>
        <dbReference type="Proteomes" id="UP000266644"/>
    </source>
</evidence>
<evidence type="ECO:0000313" key="7">
    <source>
        <dbReference type="EMBL" id="RGY70769.1"/>
    </source>
</evidence>
<accession>A0A081UA88</accession>
<dbReference type="PATRIC" id="fig|817.51.peg.3981"/>
<reference evidence="6 9" key="4">
    <citation type="submission" date="2019-03" db="EMBL/GenBank/DDBJ databases">
        <title>Complete genome assembly of MDR B. fragilis.</title>
        <authorList>
            <person name="Sydenham T.V."/>
            <person name="Hasman H."/>
            <person name="Justesen U.S."/>
        </authorList>
    </citation>
    <scope>NUCLEOTIDE SEQUENCE [LARGE SCALE GENOMIC DNA]</scope>
    <source>
        <strain evidence="6 9">DCMSKEJBY0001B</strain>
    </source>
</reference>
<keyword evidence="1 5" id="KW-0808">Transferase</keyword>
<dbReference type="CDD" id="cd00761">
    <property type="entry name" value="Glyco_tranf_GTA_type"/>
    <property type="match status" value="1"/>
</dbReference>
<feature type="domain" description="Glycosyltransferase 2-like" evidence="3">
    <location>
        <begin position="306"/>
        <end position="423"/>
    </location>
</feature>
<dbReference type="EMBL" id="JMZZ02000228">
    <property type="protein sequence ID" value="KFX72410.1"/>
    <property type="molecule type" value="Genomic_DNA"/>
</dbReference>
<dbReference type="AlphaFoldDB" id="A0A081UA88"/>
<evidence type="ECO:0000256" key="2">
    <source>
        <dbReference type="ARBA" id="ARBA00038494"/>
    </source>
</evidence>
<dbReference type="SUPFAM" id="SSF53448">
    <property type="entry name" value="Nucleotide-diphospho-sugar transferases"/>
    <property type="match status" value="2"/>
</dbReference>
<gene>
    <name evidence="8" type="ORF">DW228_18770</name>
    <name evidence="7" type="ORF">DXA27_05170</name>
    <name evidence="6" type="ORF">EC80_007490</name>
    <name evidence="5" type="ORF">EE52_0223280</name>
</gene>
<protein>
    <submittedName>
        <fullName evidence="5">Glycosyl transferase family A</fullName>
    </submittedName>
</protein>
<dbReference type="PANTHER" id="PTHR43630:SF2">
    <property type="entry name" value="GLYCOSYLTRANSFERASE"/>
    <property type="match status" value="1"/>
</dbReference>
<name>A0A081UA88_BACFG</name>
<evidence type="ECO:0000313" key="5">
    <source>
        <dbReference type="EMBL" id="KFX72410.1"/>
    </source>
</evidence>
<proteinExistence type="inferred from homology"/>
<dbReference type="Pfam" id="PF02709">
    <property type="entry name" value="Glyco_transf_7C"/>
    <property type="match status" value="1"/>
</dbReference>
<evidence type="ECO:0000313" key="11">
    <source>
        <dbReference type="Proteomes" id="UP000284614"/>
    </source>
</evidence>
<reference evidence="5" key="2">
    <citation type="submission" date="2014-07" db="EMBL/GenBank/DDBJ databases">
        <title>Genetics and epidemiology of antimicrobial resistance in B. fragilis group.</title>
        <authorList>
            <person name="Sydenham T.V."/>
            <person name="Hasman H."/>
            <person name="Kemp M."/>
            <person name="Justesen U.S."/>
        </authorList>
    </citation>
    <scope>NUCLEOTIDE SEQUENCE [LARGE SCALE GENOMIC DNA]</scope>
    <source>
        <strain evidence="5">DCMOUH0018B</strain>
    </source>
</reference>
<dbReference type="GO" id="GO:0016740">
    <property type="term" value="F:transferase activity"/>
    <property type="evidence" value="ECO:0007669"/>
    <property type="project" value="UniProtKB-KW"/>
</dbReference>
<dbReference type="InterPro" id="IPR027791">
    <property type="entry name" value="Galactosyl_T_C"/>
</dbReference>
<evidence type="ECO:0000256" key="1">
    <source>
        <dbReference type="ARBA" id="ARBA00022679"/>
    </source>
</evidence>
<dbReference type="EMBL" id="CP036546">
    <property type="protein sequence ID" value="QCQ44695.1"/>
    <property type="molecule type" value="Genomic_DNA"/>
</dbReference>
<dbReference type="InterPro" id="IPR029044">
    <property type="entry name" value="Nucleotide-diphossugar_trans"/>
</dbReference>
<reference evidence="10 11" key="3">
    <citation type="submission" date="2018-08" db="EMBL/GenBank/DDBJ databases">
        <title>A genome reference for cultivated species of the human gut microbiota.</title>
        <authorList>
            <person name="Zou Y."/>
            <person name="Xue W."/>
            <person name="Luo G."/>
        </authorList>
    </citation>
    <scope>NUCLEOTIDE SEQUENCE [LARGE SCALE GENOMIC DNA]</scope>
    <source>
        <strain evidence="8 10">AM18-6</strain>
        <strain evidence="7 11">OF01-1</strain>
    </source>
</reference>
<dbReference type="Proteomes" id="UP000036847">
    <property type="component" value="Chromosome"/>
</dbReference>
<sequence length="520" mass="62378">MNVNKPTTEKKLIDLNNDIIHNFDVSIVMSFYKRYTEFKKVLPHNAPYLQRNGIEVIIVLDDPDEKSELLMLLQNYPFINWKLIINERKHAPRNHASVLNVGLKHATKKYILQIDPEVEFLTDIIWQMRDAIEKYPMHYILAMMAYVPYEQELTENNIKELDFIPWGNLMVERNHLYKLHGYDETFITWGGEDNNMRARLDMSGIKKFILPEAKTIHREKNYDPNERSKRINKHSISDWRKMNYPSEAIANKDIWGSEFNKVIYDWQDNQYAKDLCYTYLQQFIGFEIRHPAAFRKRHKKIVLCQAYNEEKLIEGFLTNMASYFDGIILLDDESTDRTWDLAIHDKILLKVKKKRSGFNDLENRNILLDLSAFFQSEWFCFMDIDERFDERFTNFSEFENNKEIHVVSFRAVYLWNDEQSYKGDIPSSNKGILTVYRMFRPIGHTHINTHKKLHFIATPYFTNTWQSNILFKDYGSMKENDRIRKYERYIQEDQQKDMSSGYDYLLNSENLYQLDKIEEY</sequence>
<dbReference type="EMBL" id="QSDG01000003">
    <property type="protein sequence ID" value="RGY70769.1"/>
    <property type="molecule type" value="Genomic_DNA"/>
</dbReference>
<feature type="domain" description="Galactosyltransferase C-terminal" evidence="4">
    <location>
        <begin position="167"/>
        <end position="212"/>
    </location>
</feature>
<dbReference type="Gene3D" id="3.90.550.10">
    <property type="entry name" value="Spore Coat Polysaccharide Biosynthesis Protein SpsA, Chain A"/>
    <property type="match status" value="2"/>
</dbReference>
<dbReference type="EMBL" id="QRJE01000033">
    <property type="protein sequence ID" value="RHH07740.1"/>
    <property type="molecule type" value="Genomic_DNA"/>
</dbReference>
<evidence type="ECO:0000259" key="4">
    <source>
        <dbReference type="Pfam" id="PF02709"/>
    </source>
</evidence>
<dbReference type="Proteomes" id="UP000284614">
    <property type="component" value="Unassembled WGS sequence"/>
</dbReference>
<dbReference type="RefSeq" id="WP_005810555.1">
    <property type="nucleotide sequence ID" value="NZ_CABJEQ010000035.1"/>
</dbReference>
<dbReference type="OrthoDB" id="9815923at2"/>
<dbReference type="InterPro" id="IPR001173">
    <property type="entry name" value="Glyco_trans_2-like"/>
</dbReference>
<evidence type="ECO:0000313" key="9">
    <source>
        <dbReference type="Proteomes" id="UP000036847"/>
    </source>
</evidence>